<keyword evidence="8" id="KW-1185">Reference proteome</keyword>
<evidence type="ECO:0000313" key="7">
    <source>
        <dbReference type="EMBL" id="RTG83269.1"/>
    </source>
</evidence>
<dbReference type="Pfam" id="PF00096">
    <property type="entry name" value="zf-C2H2"/>
    <property type="match status" value="4"/>
</dbReference>
<feature type="domain" description="C2H2-type" evidence="6">
    <location>
        <begin position="110"/>
        <end position="138"/>
    </location>
</feature>
<dbReference type="InterPro" id="IPR013087">
    <property type="entry name" value="Znf_C2H2_type"/>
</dbReference>
<accession>A0A430Q6F8</accession>
<dbReference type="GO" id="GO:0008270">
    <property type="term" value="F:zinc ion binding"/>
    <property type="evidence" value="ECO:0007669"/>
    <property type="project" value="UniProtKB-KW"/>
</dbReference>
<feature type="domain" description="C2H2-type" evidence="6">
    <location>
        <begin position="197"/>
        <end position="225"/>
    </location>
</feature>
<feature type="domain" description="C2H2-type" evidence="6">
    <location>
        <begin position="226"/>
        <end position="254"/>
    </location>
</feature>
<sequence>MSVFTLVIAFRYELYTKTLNVVFVVILYYNSSRNFYIQNQSTHLFVVYTNSSGEVLMNLDISNAHENPGADSYVQQVCSVVISQENPITSEVQSELKVSESISSGPVGRFECNYCHKNYFSESNLQLHLDVAHRGLRRFQCNFCGKTYAKGFLLKAHVKSVHENIRDVTCTICQKAFSKRSVMRRHMKSVHAEKKDFHCNLCQKQFTEKKNLQMHINALHKGLRPHQCDDCLKEFARKCDLLRHSNSVHRGKLTAASFICILQRDSISSIFYGATTTNPTTTSNFTNSTRTATNTRNVTATTTRTTSTTTTQQQQHQLIHHQQEQQQQLTVLQTQPHSQQVNLPMGTIIATPGSVQNAMPSGTQVMMVAPGVNMPMPAFFFQPQQATPFANTITMNPHTAVLPTSTNSLFRSNCATTSATFITSPFGASHLPVNREQTQHNSCY</sequence>
<dbReference type="PROSITE" id="PS50157">
    <property type="entry name" value="ZINC_FINGER_C2H2_2"/>
    <property type="match status" value="5"/>
</dbReference>
<evidence type="ECO:0000256" key="5">
    <source>
        <dbReference type="PROSITE-ProRule" id="PRU00042"/>
    </source>
</evidence>
<evidence type="ECO:0000259" key="6">
    <source>
        <dbReference type="PROSITE" id="PS50157"/>
    </source>
</evidence>
<evidence type="ECO:0000256" key="1">
    <source>
        <dbReference type="ARBA" id="ARBA00022723"/>
    </source>
</evidence>
<evidence type="ECO:0000256" key="3">
    <source>
        <dbReference type="ARBA" id="ARBA00022771"/>
    </source>
</evidence>
<gene>
    <name evidence="7" type="ORF">DC041_0000586</name>
</gene>
<feature type="domain" description="C2H2-type" evidence="6">
    <location>
        <begin position="168"/>
        <end position="196"/>
    </location>
</feature>
<dbReference type="SUPFAM" id="SSF57667">
    <property type="entry name" value="beta-beta-alpha zinc fingers"/>
    <property type="match status" value="3"/>
</dbReference>
<keyword evidence="3 5" id="KW-0863">Zinc-finger</keyword>
<reference evidence="7 8" key="1">
    <citation type="journal article" date="2019" name="PLoS Pathog.">
        <title>Genome sequence of the bovine parasite Schistosoma bovis Tanzania.</title>
        <authorList>
            <person name="Oey H."/>
            <person name="Zakrzewski M."/>
            <person name="Gobert G."/>
            <person name="Gravermann K."/>
            <person name="Stoye J."/>
            <person name="Jones M."/>
            <person name="Mcmanus D."/>
            <person name="Krause L."/>
        </authorList>
    </citation>
    <scope>NUCLEOTIDE SEQUENCE [LARGE SCALE GENOMIC DNA]</scope>
    <source>
        <strain evidence="7 8">TAN1997</strain>
    </source>
</reference>
<dbReference type="STRING" id="6184.A0A430Q6F8"/>
<dbReference type="PANTHER" id="PTHR24379:SF121">
    <property type="entry name" value="C2H2-TYPE DOMAIN-CONTAINING PROTEIN"/>
    <property type="match status" value="1"/>
</dbReference>
<organism evidence="7 8">
    <name type="scientific">Schistosoma bovis</name>
    <name type="common">Blood fluke</name>
    <dbReference type="NCBI Taxonomy" id="6184"/>
    <lineage>
        <taxon>Eukaryota</taxon>
        <taxon>Metazoa</taxon>
        <taxon>Spiralia</taxon>
        <taxon>Lophotrochozoa</taxon>
        <taxon>Platyhelminthes</taxon>
        <taxon>Trematoda</taxon>
        <taxon>Digenea</taxon>
        <taxon>Strigeidida</taxon>
        <taxon>Schistosomatoidea</taxon>
        <taxon>Schistosomatidae</taxon>
        <taxon>Schistosoma</taxon>
    </lineage>
</organism>
<comment type="caution">
    <text evidence="7">The sequence shown here is derived from an EMBL/GenBank/DDBJ whole genome shotgun (WGS) entry which is preliminary data.</text>
</comment>
<dbReference type="PANTHER" id="PTHR24379">
    <property type="entry name" value="KRAB AND ZINC FINGER DOMAIN-CONTAINING"/>
    <property type="match status" value="1"/>
</dbReference>
<dbReference type="InterPro" id="IPR036236">
    <property type="entry name" value="Znf_C2H2_sf"/>
</dbReference>
<feature type="domain" description="C2H2-type" evidence="6">
    <location>
        <begin position="139"/>
        <end position="167"/>
    </location>
</feature>
<dbReference type="PROSITE" id="PS00028">
    <property type="entry name" value="ZINC_FINGER_C2H2_1"/>
    <property type="match status" value="5"/>
</dbReference>
<evidence type="ECO:0000256" key="4">
    <source>
        <dbReference type="ARBA" id="ARBA00022833"/>
    </source>
</evidence>
<dbReference type="EMBL" id="QMKO01002515">
    <property type="protein sequence ID" value="RTG83269.1"/>
    <property type="molecule type" value="Genomic_DNA"/>
</dbReference>
<name>A0A430Q6F8_SCHBO</name>
<keyword evidence="1" id="KW-0479">Metal-binding</keyword>
<keyword evidence="2" id="KW-0677">Repeat</keyword>
<dbReference type="AlphaFoldDB" id="A0A430Q6F8"/>
<dbReference type="Proteomes" id="UP000290809">
    <property type="component" value="Unassembled WGS sequence"/>
</dbReference>
<protein>
    <recommendedName>
        <fullName evidence="6">C2H2-type domain-containing protein</fullName>
    </recommendedName>
</protein>
<dbReference type="SMART" id="SM00355">
    <property type="entry name" value="ZnF_C2H2"/>
    <property type="match status" value="5"/>
</dbReference>
<proteinExistence type="predicted"/>
<dbReference type="Gene3D" id="3.30.160.60">
    <property type="entry name" value="Classic Zinc Finger"/>
    <property type="match status" value="4"/>
</dbReference>
<evidence type="ECO:0000313" key="8">
    <source>
        <dbReference type="Proteomes" id="UP000290809"/>
    </source>
</evidence>
<keyword evidence="4" id="KW-0862">Zinc</keyword>
<evidence type="ECO:0000256" key="2">
    <source>
        <dbReference type="ARBA" id="ARBA00022737"/>
    </source>
</evidence>